<dbReference type="GO" id="GO:0004103">
    <property type="term" value="F:choline kinase activity"/>
    <property type="evidence" value="ECO:0007669"/>
    <property type="project" value="TreeGrafter"/>
</dbReference>
<comment type="caution">
    <text evidence="2">The sequence shown here is derived from an EMBL/GenBank/DDBJ whole genome shotgun (WGS) entry which is preliminary data.</text>
</comment>
<sequence length="413" mass="47285">MKRVLMAQSLKLRWPPHHVPSTWPNRFPVTPIPKLFLSSLPLEPRNSRFPSAFQIPPSPSISPPIQPPMGTPDKSARIPDDARKILVRMAAEWPDIVDPQALQVHHLQGAMTNEVYQIKWIRSSSSPEEPPPRSKKVLVRIYGAGVDVFFDRDSEIRTFEFVSKQGQGPRLLGRFANGRVEEFIRARTLSAADLRDPEISGIIASKMKEFHGLNMPGSKNVVLWDRLRKWVKEAKRVSSPQEAKEFRLEDVEAEILALEKKLHTNDGIGFCHNDLQYGNVMMDEETKSITIIDYEYASYNPIAFDIANHFCEMAANYHTETPHVLDYSKYPGAQERERFLQVYLAASGKKPSNSEVKQLAQEVEKYTLASHLVWALWGLISEHVNDIDFDYVEYARQRFIAYWAKKCQVLKAS</sequence>
<dbReference type="PANTHER" id="PTHR22603">
    <property type="entry name" value="CHOLINE/ETHANOALAMINE KINASE"/>
    <property type="match status" value="1"/>
</dbReference>
<dbReference type="GO" id="GO:0004305">
    <property type="term" value="F:ethanolamine kinase activity"/>
    <property type="evidence" value="ECO:0007669"/>
    <property type="project" value="TreeGrafter"/>
</dbReference>
<dbReference type="GO" id="GO:0006646">
    <property type="term" value="P:phosphatidylethanolamine biosynthetic process"/>
    <property type="evidence" value="ECO:0007669"/>
    <property type="project" value="TreeGrafter"/>
</dbReference>
<organism evidence="2">
    <name type="scientific">Salvia splendens</name>
    <name type="common">Scarlet sage</name>
    <dbReference type="NCBI Taxonomy" id="180675"/>
    <lineage>
        <taxon>Eukaryota</taxon>
        <taxon>Viridiplantae</taxon>
        <taxon>Streptophyta</taxon>
        <taxon>Embryophyta</taxon>
        <taxon>Tracheophyta</taxon>
        <taxon>Spermatophyta</taxon>
        <taxon>Magnoliopsida</taxon>
        <taxon>eudicotyledons</taxon>
        <taxon>Gunneridae</taxon>
        <taxon>Pentapetalae</taxon>
        <taxon>asterids</taxon>
        <taxon>lamiids</taxon>
        <taxon>Lamiales</taxon>
        <taxon>Lamiaceae</taxon>
        <taxon>Nepetoideae</taxon>
        <taxon>Mentheae</taxon>
        <taxon>Salviinae</taxon>
        <taxon>Salvia</taxon>
        <taxon>Salvia subgen. Calosphace</taxon>
        <taxon>core Calosphace</taxon>
    </lineage>
</organism>
<proteinExistence type="predicted"/>
<evidence type="ECO:0000256" key="1">
    <source>
        <dbReference type="SAM" id="MobiDB-lite"/>
    </source>
</evidence>
<reference evidence="2" key="1">
    <citation type="submission" date="2018-01" db="EMBL/GenBank/DDBJ databases">
        <authorList>
            <person name="Mao J.F."/>
        </authorList>
    </citation>
    <scope>NUCLEOTIDE SEQUENCE</scope>
    <source>
        <strain evidence="2">Huo1</strain>
        <tissue evidence="2">Leaf</tissue>
    </source>
</reference>
<keyword evidence="3" id="KW-1185">Reference proteome</keyword>
<dbReference type="EMBL" id="PNBA02000018">
    <property type="protein sequence ID" value="KAG6392130.1"/>
    <property type="molecule type" value="Genomic_DNA"/>
</dbReference>
<dbReference type="OrthoDB" id="10267235at2759"/>
<accession>A0A8X8WBQ4</accession>
<dbReference type="AlphaFoldDB" id="A0A8X8WBQ4"/>
<evidence type="ECO:0000313" key="3">
    <source>
        <dbReference type="Proteomes" id="UP000298416"/>
    </source>
</evidence>
<feature type="compositionally biased region" description="Pro residues" evidence="1">
    <location>
        <begin position="56"/>
        <end position="70"/>
    </location>
</feature>
<dbReference type="CDD" id="cd05157">
    <property type="entry name" value="ETNK_euk"/>
    <property type="match status" value="1"/>
</dbReference>
<evidence type="ECO:0008006" key="4">
    <source>
        <dbReference type="Google" id="ProtNLM"/>
    </source>
</evidence>
<dbReference type="Pfam" id="PF01633">
    <property type="entry name" value="Choline_kinase"/>
    <property type="match status" value="1"/>
</dbReference>
<dbReference type="Proteomes" id="UP000298416">
    <property type="component" value="Unassembled WGS sequence"/>
</dbReference>
<protein>
    <recommendedName>
        <fullName evidence="4">Choline/ethanolamine kinase</fullName>
    </recommendedName>
</protein>
<gene>
    <name evidence="2" type="ORF">SASPL_146340</name>
</gene>
<name>A0A8X8WBQ4_SALSN</name>
<dbReference type="GO" id="GO:0005737">
    <property type="term" value="C:cytoplasm"/>
    <property type="evidence" value="ECO:0007669"/>
    <property type="project" value="TreeGrafter"/>
</dbReference>
<reference evidence="2" key="2">
    <citation type="submission" date="2020-08" db="EMBL/GenBank/DDBJ databases">
        <title>Plant Genome Project.</title>
        <authorList>
            <person name="Zhang R.-G."/>
        </authorList>
    </citation>
    <scope>NUCLEOTIDE SEQUENCE</scope>
    <source>
        <strain evidence="2">Huo1</strain>
        <tissue evidence="2">Leaf</tissue>
    </source>
</reference>
<evidence type="ECO:0000313" key="2">
    <source>
        <dbReference type="EMBL" id="KAG6392130.1"/>
    </source>
</evidence>
<feature type="region of interest" description="Disordered" evidence="1">
    <location>
        <begin position="55"/>
        <end position="75"/>
    </location>
</feature>
<dbReference type="PANTHER" id="PTHR22603:SF81">
    <property type="entry name" value="CHOLINE KINASE 2-RELATED"/>
    <property type="match status" value="1"/>
</dbReference>